<evidence type="ECO:0000313" key="1">
    <source>
        <dbReference type="EMBL" id="PRQ51688.1"/>
    </source>
</evidence>
<sequence>MDEGILCVFVRALKHLVDLLGESTFSSFIPLIFISTKNSDLAFDFFI</sequence>
<protein>
    <submittedName>
        <fullName evidence="1">Uncharacterized protein</fullName>
    </submittedName>
</protein>
<comment type="caution">
    <text evidence="1">The sequence shown here is derived from an EMBL/GenBank/DDBJ whole genome shotgun (WGS) entry which is preliminary data.</text>
</comment>
<name>A0A2P6RZ30_ROSCH</name>
<evidence type="ECO:0000313" key="2">
    <source>
        <dbReference type="Proteomes" id="UP000238479"/>
    </source>
</evidence>
<dbReference type="Gramene" id="PRQ51688">
    <property type="protein sequence ID" value="PRQ51688"/>
    <property type="gene ID" value="RchiOBHm_Chr2g0147231"/>
</dbReference>
<proteinExistence type="predicted"/>
<dbReference type="Proteomes" id="UP000238479">
    <property type="component" value="Chromosome 2"/>
</dbReference>
<accession>A0A2P6RZ30</accession>
<dbReference type="AlphaFoldDB" id="A0A2P6RZ30"/>
<keyword evidence="2" id="KW-1185">Reference proteome</keyword>
<dbReference type="EMBL" id="PDCK01000040">
    <property type="protein sequence ID" value="PRQ51688.1"/>
    <property type="molecule type" value="Genomic_DNA"/>
</dbReference>
<reference evidence="1 2" key="1">
    <citation type="journal article" date="2018" name="Nat. Genet.">
        <title>The Rosa genome provides new insights in the design of modern roses.</title>
        <authorList>
            <person name="Bendahmane M."/>
        </authorList>
    </citation>
    <scope>NUCLEOTIDE SEQUENCE [LARGE SCALE GENOMIC DNA]</scope>
    <source>
        <strain evidence="2">cv. Old Blush</strain>
    </source>
</reference>
<organism evidence="1 2">
    <name type="scientific">Rosa chinensis</name>
    <name type="common">China rose</name>
    <dbReference type="NCBI Taxonomy" id="74649"/>
    <lineage>
        <taxon>Eukaryota</taxon>
        <taxon>Viridiplantae</taxon>
        <taxon>Streptophyta</taxon>
        <taxon>Embryophyta</taxon>
        <taxon>Tracheophyta</taxon>
        <taxon>Spermatophyta</taxon>
        <taxon>Magnoliopsida</taxon>
        <taxon>eudicotyledons</taxon>
        <taxon>Gunneridae</taxon>
        <taxon>Pentapetalae</taxon>
        <taxon>rosids</taxon>
        <taxon>fabids</taxon>
        <taxon>Rosales</taxon>
        <taxon>Rosaceae</taxon>
        <taxon>Rosoideae</taxon>
        <taxon>Rosoideae incertae sedis</taxon>
        <taxon>Rosa</taxon>
    </lineage>
</organism>
<gene>
    <name evidence="1" type="ORF">RchiOBHm_Chr2g0147231</name>
</gene>